<comment type="caution">
    <text evidence="1">The sequence shown here is derived from an EMBL/GenBank/DDBJ whole genome shotgun (WGS) entry which is preliminary data.</text>
</comment>
<reference evidence="1" key="1">
    <citation type="submission" date="2022-10" db="EMBL/GenBank/DDBJ databases">
        <authorList>
            <person name="Chen Y."/>
            <person name="Dougan E. K."/>
            <person name="Chan C."/>
            <person name="Rhodes N."/>
            <person name="Thang M."/>
        </authorList>
    </citation>
    <scope>NUCLEOTIDE SEQUENCE</scope>
</reference>
<dbReference type="EMBL" id="CAMXCT030000446">
    <property type="protein sequence ID" value="CAL4766243.1"/>
    <property type="molecule type" value="Genomic_DNA"/>
</dbReference>
<evidence type="ECO:0000313" key="2">
    <source>
        <dbReference type="EMBL" id="CAL1132306.1"/>
    </source>
</evidence>
<evidence type="ECO:0000313" key="3">
    <source>
        <dbReference type="Proteomes" id="UP001152797"/>
    </source>
</evidence>
<accession>A0A9P1BT25</accession>
<sequence length="378" mass="41246">MNIDSQSQSELPETDSFVALLNTSNAGSLEGLRNPSAAVCNSDVIFSAHDSPEFGNEVGLLHGSGASEPDHGGSFQGLETFEKASSSVDTPATRADYNKALFEARMSTIGDAVIKMPWETGIMKQIFDSDDDSVFPTVVPPVPAEYFAIPPGTVDEQTGQGTAADVPTAQSLVRDDIATSRMVDLMKIADNAAVPLEKHAGAPPLQPAAVEVCDDGGASCVPTTPLEQETQGAAADDAAMKNPVRYLRRARARAVVQTEQTCQLHRMIYQETVAFVESIIESGKMDKRHYISALLELRALIARTKVQAQQLCELHDDLPDFLTEPKWALHRALQLYHRAVEELEKHEASLTLVIRNTLVQTYCMSKLEDFRDEFALIM</sequence>
<dbReference type="EMBL" id="CAMXCT020000446">
    <property type="protein sequence ID" value="CAL1132306.1"/>
    <property type="molecule type" value="Genomic_DNA"/>
</dbReference>
<gene>
    <name evidence="1" type="ORF">C1SCF055_LOCUS6920</name>
</gene>
<name>A0A9P1BT25_9DINO</name>
<keyword evidence="3" id="KW-1185">Reference proteome</keyword>
<dbReference type="EMBL" id="CAMXCT010000446">
    <property type="protein sequence ID" value="CAI3978931.1"/>
    <property type="molecule type" value="Genomic_DNA"/>
</dbReference>
<dbReference type="Proteomes" id="UP001152797">
    <property type="component" value="Unassembled WGS sequence"/>
</dbReference>
<organism evidence="1">
    <name type="scientific">Cladocopium goreaui</name>
    <dbReference type="NCBI Taxonomy" id="2562237"/>
    <lineage>
        <taxon>Eukaryota</taxon>
        <taxon>Sar</taxon>
        <taxon>Alveolata</taxon>
        <taxon>Dinophyceae</taxon>
        <taxon>Suessiales</taxon>
        <taxon>Symbiodiniaceae</taxon>
        <taxon>Cladocopium</taxon>
    </lineage>
</organism>
<evidence type="ECO:0000313" key="1">
    <source>
        <dbReference type="EMBL" id="CAI3978931.1"/>
    </source>
</evidence>
<dbReference type="AlphaFoldDB" id="A0A9P1BT25"/>
<reference evidence="2" key="2">
    <citation type="submission" date="2024-04" db="EMBL/GenBank/DDBJ databases">
        <authorList>
            <person name="Chen Y."/>
            <person name="Shah S."/>
            <person name="Dougan E. K."/>
            <person name="Thang M."/>
            <person name="Chan C."/>
        </authorList>
    </citation>
    <scope>NUCLEOTIDE SEQUENCE [LARGE SCALE GENOMIC DNA]</scope>
</reference>
<proteinExistence type="predicted"/>
<protein>
    <submittedName>
        <fullName evidence="1">Uncharacterized protein</fullName>
    </submittedName>
</protein>